<dbReference type="AlphaFoldDB" id="A0A2X1Y8I6"/>
<evidence type="ECO:0000313" key="2">
    <source>
        <dbReference type="Proteomes" id="UP000251647"/>
    </source>
</evidence>
<protein>
    <submittedName>
        <fullName evidence="1">Uncharacterized protein</fullName>
    </submittedName>
</protein>
<reference evidence="1 2" key="1">
    <citation type="submission" date="2018-06" db="EMBL/GenBank/DDBJ databases">
        <authorList>
            <consortium name="Pathogen Informatics"/>
            <person name="Doyle S."/>
        </authorList>
    </citation>
    <scope>NUCLEOTIDE SEQUENCE [LARGE SCALE GENOMIC DNA]</scope>
    <source>
        <strain evidence="1 2">NCTC11647</strain>
    </source>
</reference>
<gene>
    <name evidence="1" type="ORF">NCTC11647_01034</name>
</gene>
<organism evidence="1 2">
    <name type="scientific">Photobacterium damselae</name>
    <dbReference type="NCBI Taxonomy" id="38293"/>
    <lineage>
        <taxon>Bacteria</taxon>
        <taxon>Pseudomonadati</taxon>
        <taxon>Pseudomonadota</taxon>
        <taxon>Gammaproteobacteria</taxon>
        <taxon>Vibrionales</taxon>
        <taxon>Vibrionaceae</taxon>
        <taxon>Photobacterium</taxon>
    </lineage>
</organism>
<sequence>MKYPMTIIFFEVVSRRYVVFVMVVEMLNLTLCNLMPINQVVRGNEYRAGFYD</sequence>
<proteinExistence type="predicted"/>
<dbReference type="EMBL" id="UATL01000001">
    <property type="protein sequence ID" value="SPY27965.1"/>
    <property type="molecule type" value="Genomic_DNA"/>
</dbReference>
<dbReference type="Proteomes" id="UP000251647">
    <property type="component" value="Unassembled WGS sequence"/>
</dbReference>
<accession>A0A2X1Y8I6</accession>
<evidence type="ECO:0000313" key="1">
    <source>
        <dbReference type="EMBL" id="SPY27965.1"/>
    </source>
</evidence>
<name>A0A2X1Y8I6_PHODM</name>